<organism evidence="6 7">
    <name type="scientific">Stichopus japonicus</name>
    <name type="common">Sea cucumber</name>
    <dbReference type="NCBI Taxonomy" id="307972"/>
    <lineage>
        <taxon>Eukaryota</taxon>
        <taxon>Metazoa</taxon>
        <taxon>Echinodermata</taxon>
        <taxon>Eleutherozoa</taxon>
        <taxon>Echinozoa</taxon>
        <taxon>Holothuroidea</taxon>
        <taxon>Aspidochirotacea</taxon>
        <taxon>Aspidochirotida</taxon>
        <taxon>Stichopodidae</taxon>
        <taxon>Apostichopus</taxon>
    </lineage>
</organism>
<evidence type="ECO:0000313" key="6">
    <source>
        <dbReference type="EMBL" id="PIK47179.1"/>
    </source>
</evidence>
<accession>A0A2G8KGS6</accession>
<dbReference type="Gene3D" id="3.30.450.20">
    <property type="entry name" value="PAS domain"/>
    <property type="match status" value="2"/>
</dbReference>
<gene>
    <name evidence="6" type="ORF">BSL78_15949</name>
</gene>
<feature type="domain" description="PAS" evidence="5">
    <location>
        <begin position="1"/>
        <end position="56"/>
    </location>
</feature>
<evidence type="ECO:0000256" key="1">
    <source>
        <dbReference type="ARBA" id="ARBA00004123"/>
    </source>
</evidence>
<dbReference type="STRING" id="307972.A0A2G8KGS6"/>
<protein>
    <submittedName>
        <fullName evidence="6">Putative neuronal PAS domain-containing protein 4-like</fullName>
    </submittedName>
</protein>
<dbReference type="NCBIfam" id="TIGR00229">
    <property type="entry name" value="sensory_box"/>
    <property type="match status" value="1"/>
</dbReference>
<dbReference type="EMBL" id="MRZV01000597">
    <property type="protein sequence ID" value="PIK47179.1"/>
    <property type="molecule type" value="Genomic_DNA"/>
</dbReference>
<comment type="subcellular location">
    <subcellularLocation>
        <location evidence="1">Nucleus</location>
    </subcellularLocation>
</comment>
<evidence type="ECO:0000259" key="5">
    <source>
        <dbReference type="PROSITE" id="PS50112"/>
    </source>
</evidence>
<dbReference type="GO" id="GO:0000981">
    <property type="term" value="F:DNA-binding transcription factor activity, RNA polymerase II-specific"/>
    <property type="evidence" value="ECO:0007669"/>
    <property type="project" value="TreeGrafter"/>
</dbReference>
<keyword evidence="4" id="KW-0539">Nucleus</keyword>
<evidence type="ECO:0000256" key="3">
    <source>
        <dbReference type="ARBA" id="ARBA00023163"/>
    </source>
</evidence>
<evidence type="ECO:0000313" key="7">
    <source>
        <dbReference type="Proteomes" id="UP000230750"/>
    </source>
</evidence>
<dbReference type="PANTHER" id="PTHR23043">
    <property type="entry name" value="HYPOXIA-INDUCIBLE FACTOR 1 ALPHA"/>
    <property type="match status" value="1"/>
</dbReference>
<dbReference type="CDD" id="cd00130">
    <property type="entry name" value="PAS"/>
    <property type="match status" value="1"/>
</dbReference>
<evidence type="ECO:0000256" key="2">
    <source>
        <dbReference type="ARBA" id="ARBA00023015"/>
    </source>
</evidence>
<keyword evidence="2" id="KW-0805">Transcription regulation</keyword>
<dbReference type="SUPFAM" id="SSF55785">
    <property type="entry name" value="PYP-like sensor domain (PAS domain)"/>
    <property type="match status" value="1"/>
</dbReference>
<dbReference type="InterPro" id="IPR000014">
    <property type="entry name" value="PAS"/>
</dbReference>
<dbReference type="PANTHER" id="PTHR23043:SF39">
    <property type="entry name" value="DYSFUSION, ISOFORM D"/>
    <property type="match status" value="1"/>
</dbReference>
<name>A0A2G8KGS6_STIJA</name>
<dbReference type="GO" id="GO:0000977">
    <property type="term" value="F:RNA polymerase II transcription regulatory region sequence-specific DNA binding"/>
    <property type="evidence" value="ECO:0007669"/>
    <property type="project" value="TreeGrafter"/>
</dbReference>
<dbReference type="Proteomes" id="UP000230750">
    <property type="component" value="Unassembled WGS sequence"/>
</dbReference>
<evidence type="ECO:0000256" key="4">
    <source>
        <dbReference type="ARBA" id="ARBA00023242"/>
    </source>
</evidence>
<keyword evidence="7" id="KW-1185">Reference proteome</keyword>
<sequence length="254" mass="29338">MVSSAEKLLYVSENITDYLGHSMVELISKGAFLKDLVDEEDLHFVWNQLQIPANYDGFYKSNERRFVCRMLKSQCFKRRLLDCVAEHSENRSTPIYVKGKVYHLSPEDSQTTVLLALCYPLLEPSIPKNIDKQDTIWFTTIHDLNLRIKAASESIKFFIGFTQSQLLHRSWYQFVHHNDLQEAVSLHCRVRSGGGQCTAVLRMLTRDGCVINVKTNADLIHQDDVDPYSPVIHFSNRVLSNEEADYYRVYGNVQ</sequence>
<dbReference type="GO" id="GO:0005634">
    <property type="term" value="C:nucleus"/>
    <property type="evidence" value="ECO:0007669"/>
    <property type="project" value="UniProtKB-SubCell"/>
</dbReference>
<dbReference type="PROSITE" id="PS50112">
    <property type="entry name" value="PAS"/>
    <property type="match status" value="1"/>
</dbReference>
<proteinExistence type="predicted"/>
<dbReference type="OrthoDB" id="9978016at2759"/>
<dbReference type="InterPro" id="IPR035965">
    <property type="entry name" value="PAS-like_dom_sf"/>
</dbReference>
<dbReference type="AlphaFoldDB" id="A0A2G8KGS6"/>
<reference evidence="6 7" key="1">
    <citation type="journal article" date="2017" name="PLoS Biol.">
        <title>The sea cucumber genome provides insights into morphological evolution and visceral regeneration.</title>
        <authorList>
            <person name="Zhang X."/>
            <person name="Sun L."/>
            <person name="Yuan J."/>
            <person name="Sun Y."/>
            <person name="Gao Y."/>
            <person name="Zhang L."/>
            <person name="Li S."/>
            <person name="Dai H."/>
            <person name="Hamel J.F."/>
            <person name="Liu C."/>
            <person name="Yu Y."/>
            <person name="Liu S."/>
            <person name="Lin W."/>
            <person name="Guo K."/>
            <person name="Jin S."/>
            <person name="Xu P."/>
            <person name="Storey K.B."/>
            <person name="Huan P."/>
            <person name="Zhang T."/>
            <person name="Zhou Y."/>
            <person name="Zhang J."/>
            <person name="Lin C."/>
            <person name="Li X."/>
            <person name="Xing L."/>
            <person name="Huo D."/>
            <person name="Sun M."/>
            <person name="Wang L."/>
            <person name="Mercier A."/>
            <person name="Li F."/>
            <person name="Yang H."/>
            <person name="Xiang J."/>
        </authorList>
    </citation>
    <scope>NUCLEOTIDE SEQUENCE [LARGE SCALE GENOMIC DNA]</scope>
    <source>
        <strain evidence="6">Shaxun</strain>
        <tissue evidence="6">Muscle</tissue>
    </source>
</reference>
<dbReference type="Pfam" id="PF14598">
    <property type="entry name" value="PAS_11"/>
    <property type="match status" value="1"/>
</dbReference>
<comment type="caution">
    <text evidence="6">The sequence shown here is derived from an EMBL/GenBank/DDBJ whole genome shotgun (WGS) entry which is preliminary data.</text>
</comment>
<keyword evidence="3" id="KW-0804">Transcription</keyword>